<protein>
    <recommendedName>
        <fullName evidence="3">Peptidase S1 domain-containing protein</fullName>
    </recommendedName>
</protein>
<comment type="caution">
    <text evidence="4">The sequence shown here is derived from an EMBL/GenBank/DDBJ whole genome shotgun (WGS) entry which is preliminary data.</text>
</comment>
<proteinExistence type="predicted"/>
<dbReference type="PANTHER" id="PTHR24260">
    <property type="match status" value="1"/>
</dbReference>
<sequence>MFTFPGFLLFHTLLIIGALCAPSAVKDSSTDADYNYDNDDYKESPADPEYSYSYNYDYNTNTATTSKTSGNGTAKTTVTTVTKYKNADTTTKAKSKPTTTSTTTAAPTTSAPHIILNSNDLRHIGGSNSQSFSNVAVSSNHFSVKCPPIKLKSGVKLDCLSRIHKDSESGFVVAVSDCQQPQIEGTDATYECETFYESSSGVARQYRKCRANGEWSGSDDHFICSLECGQQNPSGQLPLITSGDVGAEAAFPWHAALFIRERREGSQGVFGNSCGGTLISARAILTAAHCVTLPRSLWLRDFADLRVDLGRYYREREDEYVQKFEVQNIVSYPAYNPFSYESDIAIIILKEKAKIGFHVRPICYPKVQNAAFDELYLADGAYATVAGWGIDETGQFPNELRIAKLRVISYLECIQSLEESNIGSSNVKSTTFCASNKNGTNVCRGDSGSGAYFGVRTPEGRTRWYLQGLVSVGINVLNQCDPRKVSIFTKIGPYSDWIVRILSENDAL</sequence>
<evidence type="ECO:0000256" key="2">
    <source>
        <dbReference type="SAM" id="SignalP"/>
    </source>
</evidence>
<feature type="region of interest" description="Disordered" evidence="1">
    <location>
        <begin position="87"/>
        <end position="106"/>
    </location>
</feature>
<dbReference type="InterPro" id="IPR001254">
    <property type="entry name" value="Trypsin_dom"/>
</dbReference>
<dbReference type="InterPro" id="IPR009003">
    <property type="entry name" value="Peptidase_S1_PA"/>
</dbReference>
<feature type="chain" id="PRO_5046766766" description="Peptidase S1 domain-containing protein" evidence="2">
    <location>
        <begin position="21"/>
        <end position="508"/>
    </location>
</feature>
<dbReference type="PROSITE" id="PS50240">
    <property type="entry name" value="TRYPSIN_DOM"/>
    <property type="match status" value="1"/>
</dbReference>
<dbReference type="EMBL" id="CAXLJM020000023">
    <property type="protein sequence ID" value="CAL8089766.1"/>
    <property type="molecule type" value="Genomic_DNA"/>
</dbReference>
<dbReference type="InterPro" id="IPR043504">
    <property type="entry name" value="Peptidase_S1_PA_chymotrypsin"/>
</dbReference>
<dbReference type="Gene3D" id="2.40.10.10">
    <property type="entry name" value="Trypsin-like serine proteases"/>
    <property type="match status" value="1"/>
</dbReference>
<dbReference type="InterPro" id="IPR018114">
    <property type="entry name" value="TRYPSIN_HIS"/>
</dbReference>
<dbReference type="CDD" id="cd00190">
    <property type="entry name" value="Tryp_SPc"/>
    <property type="match status" value="1"/>
</dbReference>
<dbReference type="PANTHER" id="PTHR24260:SF143">
    <property type="entry name" value="SERINE PROTEASE GD-LIKE PROTEIN"/>
    <property type="match status" value="1"/>
</dbReference>
<dbReference type="SMART" id="SM00020">
    <property type="entry name" value="Tryp_SPc"/>
    <property type="match status" value="1"/>
</dbReference>
<keyword evidence="2" id="KW-0732">Signal</keyword>
<name>A0ABP1Q5T6_9HEXA</name>
<evidence type="ECO:0000313" key="5">
    <source>
        <dbReference type="Proteomes" id="UP001642540"/>
    </source>
</evidence>
<keyword evidence="5" id="KW-1185">Reference proteome</keyword>
<dbReference type="InterPro" id="IPR001314">
    <property type="entry name" value="Peptidase_S1A"/>
</dbReference>
<evidence type="ECO:0000259" key="3">
    <source>
        <dbReference type="PROSITE" id="PS50240"/>
    </source>
</evidence>
<feature type="domain" description="Peptidase S1" evidence="3">
    <location>
        <begin position="240"/>
        <end position="503"/>
    </location>
</feature>
<accession>A0ABP1Q5T6</accession>
<evidence type="ECO:0000256" key="1">
    <source>
        <dbReference type="SAM" id="MobiDB-lite"/>
    </source>
</evidence>
<feature type="signal peptide" evidence="2">
    <location>
        <begin position="1"/>
        <end position="20"/>
    </location>
</feature>
<dbReference type="Pfam" id="PF00089">
    <property type="entry name" value="Trypsin"/>
    <property type="match status" value="1"/>
</dbReference>
<dbReference type="Proteomes" id="UP001642540">
    <property type="component" value="Unassembled WGS sequence"/>
</dbReference>
<reference evidence="4 5" key="1">
    <citation type="submission" date="2024-08" db="EMBL/GenBank/DDBJ databases">
        <authorList>
            <person name="Cucini C."/>
            <person name="Frati F."/>
        </authorList>
    </citation>
    <scope>NUCLEOTIDE SEQUENCE [LARGE SCALE GENOMIC DNA]</scope>
</reference>
<dbReference type="PROSITE" id="PS00134">
    <property type="entry name" value="TRYPSIN_HIS"/>
    <property type="match status" value="1"/>
</dbReference>
<dbReference type="SUPFAM" id="SSF50494">
    <property type="entry name" value="Trypsin-like serine proteases"/>
    <property type="match status" value="1"/>
</dbReference>
<organism evidence="4 5">
    <name type="scientific">Orchesella dallaii</name>
    <dbReference type="NCBI Taxonomy" id="48710"/>
    <lineage>
        <taxon>Eukaryota</taxon>
        <taxon>Metazoa</taxon>
        <taxon>Ecdysozoa</taxon>
        <taxon>Arthropoda</taxon>
        <taxon>Hexapoda</taxon>
        <taxon>Collembola</taxon>
        <taxon>Entomobryomorpha</taxon>
        <taxon>Entomobryoidea</taxon>
        <taxon>Orchesellidae</taxon>
        <taxon>Orchesellinae</taxon>
        <taxon>Orchesella</taxon>
    </lineage>
</organism>
<dbReference type="PRINTS" id="PR00722">
    <property type="entry name" value="CHYMOTRYPSIN"/>
</dbReference>
<evidence type="ECO:0000313" key="4">
    <source>
        <dbReference type="EMBL" id="CAL8089766.1"/>
    </source>
</evidence>
<gene>
    <name evidence="4" type="ORF">ODALV1_LOCUS7469</name>
</gene>
<dbReference type="InterPro" id="IPR051333">
    <property type="entry name" value="CLIP_Serine_Protease"/>
</dbReference>